<proteinExistence type="inferred from homology"/>
<sequence length="501" mass="52394">MHAPDPGLIAAIKTRLAAGPQPMLIGGDWTQAAAGQTFDSHDPATGERLASVARAGSEDIDRAVAAARAAFDGPWGRMRPAERQRILLRLADLVEAHFEELCILDTLDMGAPIRHTRGAKDWLLGLLRYYAGMATALYGQTVTPSTTSDIFACTVREPVGVVGAIVPWNGPLIASIWKAGPVLATGCTLVLKPSEEAPLSPLRFAELALQAGLPPGVLNVVPGYGHDAGAALAAHPGVDKIAFTGSVPTAQAIMRAAAGNLKRLSLELGGKSPNIVFADADLEAAVPAAAWAAFANAGQVCSAGTRLFVERAVHDDFVAAVARYAAGLKVGSGLDPATEIGPLVSPRQLERVRGYVAAGEEEGARLLAGGDRPTGAALAAGSYLAPTVFGEVADHMRIAREEIFGPVLAAMPFDSAEEVLARANASPYGLGAGVWTRDVGRAHAFARRLQSGSVWINCYNVLDPALPFGGYKMSGFGHESGTQQLEEYMQVKGVWIAGEMR</sequence>
<keyword evidence="7" id="KW-1185">Reference proteome</keyword>
<dbReference type="InterPro" id="IPR029510">
    <property type="entry name" value="Ald_DH_CS_GLU"/>
</dbReference>
<evidence type="ECO:0000256" key="3">
    <source>
        <dbReference type="PROSITE-ProRule" id="PRU10007"/>
    </source>
</evidence>
<dbReference type="PROSITE" id="PS00687">
    <property type="entry name" value="ALDEHYDE_DEHYDR_GLU"/>
    <property type="match status" value="1"/>
</dbReference>
<dbReference type="InterPro" id="IPR015590">
    <property type="entry name" value="Aldehyde_DH_dom"/>
</dbReference>
<dbReference type="SUPFAM" id="SSF53720">
    <property type="entry name" value="ALDH-like"/>
    <property type="match status" value="1"/>
</dbReference>
<dbReference type="FunFam" id="3.40.309.10:FF:000012">
    <property type="entry name" value="Betaine aldehyde dehydrogenase"/>
    <property type="match status" value="1"/>
</dbReference>
<protein>
    <submittedName>
        <fullName evidence="6">Aldehyde dehydrogenase (Acceptor)</fullName>
    </submittedName>
</protein>
<dbReference type="PROSITE" id="PS00070">
    <property type="entry name" value="ALDEHYDE_DEHYDR_CYS"/>
    <property type="match status" value="1"/>
</dbReference>
<dbReference type="InterPro" id="IPR016162">
    <property type="entry name" value="Ald_DH_N"/>
</dbReference>
<comment type="similarity">
    <text evidence="1 4">Belongs to the aldehyde dehydrogenase family.</text>
</comment>
<feature type="domain" description="Aldehyde dehydrogenase" evidence="5">
    <location>
        <begin position="29"/>
        <end position="493"/>
    </location>
</feature>
<accession>A0A4R6DLD4</accession>
<dbReference type="RefSeq" id="WP_211168525.1">
    <property type="nucleotide sequence ID" value="NZ_SNVV01000033.1"/>
</dbReference>
<evidence type="ECO:0000256" key="4">
    <source>
        <dbReference type="RuleBase" id="RU003345"/>
    </source>
</evidence>
<dbReference type="InterPro" id="IPR016163">
    <property type="entry name" value="Ald_DH_C"/>
</dbReference>
<organism evidence="6 7">
    <name type="scientific">Azoarcus indigens</name>
    <dbReference type="NCBI Taxonomy" id="29545"/>
    <lineage>
        <taxon>Bacteria</taxon>
        <taxon>Pseudomonadati</taxon>
        <taxon>Pseudomonadota</taxon>
        <taxon>Betaproteobacteria</taxon>
        <taxon>Rhodocyclales</taxon>
        <taxon>Zoogloeaceae</taxon>
        <taxon>Azoarcus</taxon>
    </lineage>
</organism>
<dbReference type="FunFam" id="3.40.605.10:FF:000007">
    <property type="entry name" value="NAD/NADP-dependent betaine aldehyde dehydrogenase"/>
    <property type="match status" value="1"/>
</dbReference>
<reference evidence="6 7" key="1">
    <citation type="submission" date="2019-03" db="EMBL/GenBank/DDBJ databases">
        <title>Genomic Encyclopedia of Type Strains, Phase IV (KMG-IV): sequencing the most valuable type-strain genomes for metagenomic binning, comparative biology and taxonomic classification.</title>
        <authorList>
            <person name="Goeker M."/>
        </authorList>
    </citation>
    <scope>NUCLEOTIDE SEQUENCE [LARGE SCALE GENOMIC DNA]</scope>
    <source>
        <strain evidence="6 7">DSM 12121</strain>
    </source>
</reference>
<dbReference type="Gene3D" id="3.40.605.10">
    <property type="entry name" value="Aldehyde Dehydrogenase, Chain A, domain 1"/>
    <property type="match status" value="1"/>
</dbReference>
<keyword evidence="2 4" id="KW-0560">Oxidoreductase</keyword>
<dbReference type="PANTHER" id="PTHR11699">
    <property type="entry name" value="ALDEHYDE DEHYDROGENASE-RELATED"/>
    <property type="match status" value="1"/>
</dbReference>
<dbReference type="AlphaFoldDB" id="A0A4R6DLD4"/>
<dbReference type="Proteomes" id="UP000295129">
    <property type="component" value="Unassembled WGS sequence"/>
</dbReference>
<name>A0A4R6DLD4_9RHOO</name>
<dbReference type="EMBL" id="SNVV01000033">
    <property type="protein sequence ID" value="TDN44988.1"/>
    <property type="molecule type" value="Genomic_DNA"/>
</dbReference>
<gene>
    <name evidence="6" type="ORF">C7389_13333</name>
</gene>
<dbReference type="Pfam" id="PF00171">
    <property type="entry name" value="Aldedh"/>
    <property type="match status" value="1"/>
</dbReference>
<dbReference type="InterPro" id="IPR016161">
    <property type="entry name" value="Ald_DH/histidinol_DH"/>
</dbReference>
<dbReference type="InterPro" id="IPR016160">
    <property type="entry name" value="Ald_DH_CS_CYS"/>
</dbReference>
<evidence type="ECO:0000256" key="2">
    <source>
        <dbReference type="ARBA" id="ARBA00023002"/>
    </source>
</evidence>
<dbReference type="Gene3D" id="3.40.309.10">
    <property type="entry name" value="Aldehyde Dehydrogenase, Chain A, domain 2"/>
    <property type="match status" value="1"/>
</dbReference>
<feature type="active site" evidence="3">
    <location>
        <position position="267"/>
    </location>
</feature>
<dbReference type="GO" id="GO:0016620">
    <property type="term" value="F:oxidoreductase activity, acting on the aldehyde or oxo group of donors, NAD or NADP as acceptor"/>
    <property type="evidence" value="ECO:0007669"/>
    <property type="project" value="InterPro"/>
</dbReference>
<evidence type="ECO:0000313" key="6">
    <source>
        <dbReference type="EMBL" id="TDN44988.1"/>
    </source>
</evidence>
<evidence type="ECO:0000259" key="5">
    <source>
        <dbReference type="Pfam" id="PF00171"/>
    </source>
</evidence>
<comment type="caution">
    <text evidence="6">The sequence shown here is derived from an EMBL/GenBank/DDBJ whole genome shotgun (WGS) entry which is preliminary data.</text>
</comment>
<evidence type="ECO:0000256" key="1">
    <source>
        <dbReference type="ARBA" id="ARBA00009986"/>
    </source>
</evidence>
<evidence type="ECO:0000313" key="7">
    <source>
        <dbReference type="Proteomes" id="UP000295129"/>
    </source>
</evidence>